<feature type="domain" description="Bacterial surface antigen (D15)" evidence="3">
    <location>
        <begin position="110"/>
        <end position="305"/>
    </location>
</feature>
<evidence type="ECO:0000313" key="4">
    <source>
        <dbReference type="EMBL" id="MCP9200485.1"/>
    </source>
</evidence>
<gene>
    <name evidence="4" type="ORF">MKO06_11230</name>
</gene>
<evidence type="ECO:0000259" key="3">
    <source>
        <dbReference type="Pfam" id="PF01103"/>
    </source>
</evidence>
<reference evidence="4" key="1">
    <citation type="submission" date="2022-07" db="EMBL/GenBank/DDBJ databases">
        <title>Gramela sediminis sp. nov., isolated from deep-sea sediment of the Indian Ocean.</title>
        <authorList>
            <person name="Shi H."/>
        </authorList>
    </citation>
    <scope>NUCLEOTIDE SEQUENCE</scope>
    <source>
        <strain evidence="4">GC03-9</strain>
    </source>
</reference>
<dbReference type="GO" id="GO:0019867">
    <property type="term" value="C:outer membrane"/>
    <property type="evidence" value="ECO:0007669"/>
    <property type="project" value="InterPro"/>
</dbReference>
<dbReference type="Proteomes" id="UP001155280">
    <property type="component" value="Unassembled WGS sequence"/>
</dbReference>
<comment type="caution">
    <text evidence="4">The sequence shown here is derived from an EMBL/GenBank/DDBJ whole genome shotgun (WGS) entry which is preliminary data.</text>
</comment>
<dbReference type="AlphaFoldDB" id="A0A9X2RBJ0"/>
<dbReference type="EMBL" id="JANCNS010000002">
    <property type="protein sequence ID" value="MCP9200485.1"/>
    <property type="molecule type" value="Genomic_DNA"/>
</dbReference>
<proteinExistence type="predicted"/>
<dbReference type="RefSeq" id="WP_241551271.1">
    <property type="nucleotide sequence ID" value="NZ_JANCNS010000002.1"/>
</dbReference>
<dbReference type="Gene3D" id="2.40.160.50">
    <property type="entry name" value="membrane protein fhac: a member of the omp85/tpsb transporter family"/>
    <property type="match status" value="1"/>
</dbReference>
<sequence>MKFDLVKYVCFFLLIFFSIDAYTQEKGIKGYFQKRAAKKEAAIEEGRPFLSVLAGPGYTPENGLLLGAGILYTFKTNPEDTLIQRSSIPINTFFSTKGNYGFNAKLASFWFQDKIRFNFVGKFSSANDNYFGVGFSEINRISLGDSTTAYERKRYQIAPTFLLRVMPNIYAGVGVDLNRTRVTELNPYMEQNDYYNRFGPENFNSGLKLNLNYDSRDITVNAWKGWFVNFNATFYGDYLGSDNDYNIYELDIRTYHQIAREGNTIAVKLYGRVGTGDIPYEELTKIGGTNALRGYIDGQYRDRSGVYLISEWRHMFLKSNQELSKHGIAAWLGSGSIANDLDSINEWIPNLGVGYRFEVQPRMNLRIDFGIGRESSGLYFNFTEAF</sequence>
<accession>A0A9X2RBJ0</accession>
<evidence type="ECO:0000313" key="5">
    <source>
        <dbReference type="Proteomes" id="UP001155280"/>
    </source>
</evidence>
<keyword evidence="2" id="KW-0472">Membrane</keyword>
<protein>
    <submittedName>
        <fullName evidence="4">BamA/TamA family outer membrane protein</fullName>
    </submittedName>
</protein>
<evidence type="ECO:0000256" key="2">
    <source>
        <dbReference type="ARBA" id="ARBA00023136"/>
    </source>
</evidence>
<organism evidence="4 5">
    <name type="scientific">Christiangramia oceanisediminis</name>
    <dbReference type="NCBI Taxonomy" id="2920386"/>
    <lineage>
        <taxon>Bacteria</taxon>
        <taxon>Pseudomonadati</taxon>
        <taxon>Bacteroidota</taxon>
        <taxon>Flavobacteriia</taxon>
        <taxon>Flavobacteriales</taxon>
        <taxon>Flavobacteriaceae</taxon>
        <taxon>Christiangramia</taxon>
    </lineage>
</organism>
<evidence type="ECO:0000256" key="1">
    <source>
        <dbReference type="ARBA" id="ARBA00004370"/>
    </source>
</evidence>
<keyword evidence="5" id="KW-1185">Reference proteome</keyword>
<name>A0A9X2RBJ0_9FLAO</name>
<dbReference type="InterPro" id="IPR000184">
    <property type="entry name" value="Bac_surfAg_D15"/>
</dbReference>
<dbReference type="Pfam" id="PF01103">
    <property type="entry name" value="Omp85"/>
    <property type="match status" value="1"/>
</dbReference>
<comment type="subcellular location">
    <subcellularLocation>
        <location evidence="1">Membrane</location>
    </subcellularLocation>
</comment>